<feature type="region of interest" description="Disordered" evidence="1">
    <location>
        <begin position="96"/>
        <end position="196"/>
    </location>
</feature>
<evidence type="ECO:0000313" key="2">
    <source>
        <dbReference type="EMBL" id="CAD6446837.1"/>
    </source>
</evidence>
<evidence type="ECO:0000313" key="3">
    <source>
        <dbReference type="Proteomes" id="UP000624404"/>
    </source>
</evidence>
<proteinExistence type="predicted"/>
<dbReference type="Proteomes" id="UP000624404">
    <property type="component" value="Unassembled WGS sequence"/>
</dbReference>
<gene>
    <name evidence="2" type="ORF">SCLTRI_LOCUS6629</name>
</gene>
<feature type="compositionally biased region" description="Basic and acidic residues" evidence="1">
    <location>
        <begin position="96"/>
        <end position="118"/>
    </location>
</feature>
<dbReference type="EMBL" id="CAJHIA010000021">
    <property type="protein sequence ID" value="CAD6446837.1"/>
    <property type="molecule type" value="Genomic_DNA"/>
</dbReference>
<reference evidence="2" key="1">
    <citation type="submission" date="2020-10" db="EMBL/GenBank/DDBJ databases">
        <authorList>
            <person name="Kusch S."/>
        </authorList>
    </citation>
    <scope>NUCLEOTIDE SEQUENCE</scope>
    <source>
        <strain evidence="2">SwB9</strain>
    </source>
</reference>
<organism evidence="2 3">
    <name type="scientific">Sclerotinia trifoliorum</name>
    <dbReference type="NCBI Taxonomy" id="28548"/>
    <lineage>
        <taxon>Eukaryota</taxon>
        <taxon>Fungi</taxon>
        <taxon>Dikarya</taxon>
        <taxon>Ascomycota</taxon>
        <taxon>Pezizomycotina</taxon>
        <taxon>Leotiomycetes</taxon>
        <taxon>Helotiales</taxon>
        <taxon>Sclerotiniaceae</taxon>
        <taxon>Sclerotinia</taxon>
    </lineage>
</organism>
<dbReference type="AlphaFoldDB" id="A0A8H2ZPM2"/>
<accession>A0A8H2ZPM2</accession>
<name>A0A8H2ZPM2_9HELO</name>
<comment type="caution">
    <text evidence="2">The sequence shown here is derived from an EMBL/GenBank/DDBJ whole genome shotgun (WGS) entry which is preliminary data.</text>
</comment>
<dbReference type="OrthoDB" id="10475233at2759"/>
<protein>
    <submittedName>
        <fullName evidence="2">C1027130-4971-4ff8-b58f-f9b2f8e4fced-CDS</fullName>
    </submittedName>
</protein>
<feature type="compositionally biased region" description="Polar residues" evidence="1">
    <location>
        <begin position="119"/>
        <end position="144"/>
    </location>
</feature>
<keyword evidence="3" id="KW-1185">Reference proteome</keyword>
<evidence type="ECO:0000256" key="1">
    <source>
        <dbReference type="SAM" id="MobiDB-lite"/>
    </source>
</evidence>
<sequence>MNVIKLSMGYNQALSLEQVVEIAIANYTRNRATGALQTQHGSYFGQGYSFERRHVEGDNDVDVFPLPECEMPACGGFCHLYFPASGSIEETRKPEGFLGAREDKREGGTARSLRETLRSEPSMSSSDQLNVDSAYSSWHGSQNMDSDKEEDLEFGWRKADEKEDEEDGEESVEEKEEGESEEEKNGKERRLTRRRGGSHRFWLDSATIQDRIARARSEFLELPSEFAFWAGNTVFDLPNAVQ</sequence>
<feature type="compositionally biased region" description="Acidic residues" evidence="1">
    <location>
        <begin position="162"/>
        <end position="182"/>
    </location>
</feature>